<dbReference type="PROSITE" id="PS51257">
    <property type="entry name" value="PROKAR_LIPOPROTEIN"/>
    <property type="match status" value="1"/>
</dbReference>
<dbReference type="EMBL" id="BMWP01000014">
    <property type="protein sequence ID" value="GGW37076.1"/>
    <property type="molecule type" value="Genomic_DNA"/>
</dbReference>
<keyword evidence="1" id="KW-0732">Signal</keyword>
<dbReference type="Proteomes" id="UP000634668">
    <property type="component" value="Unassembled WGS sequence"/>
</dbReference>
<dbReference type="AlphaFoldDB" id="A0A918MMQ1"/>
<evidence type="ECO:0000313" key="2">
    <source>
        <dbReference type="EMBL" id="GGW37076.1"/>
    </source>
</evidence>
<proteinExistence type="predicted"/>
<keyword evidence="3" id="KW-1185">Reference proteome</keyword>
<name>A0A918MMQ1_9FLAO</name>
<reference evidence="2" key="1">
    <citation type="journal article" date="2014" name="Int. J. Syst. Evol. Microbiol.">
        <title>Complete genome sequence of Corynebacterium casei LMG S-19264T (=DSM 44701T), isolated from a smear-ripened cheese.</title>
        <authorList>
            <consortium name="US DOE Joint Genome Institute (JGI-PGF)"/>
            <person name="Walter F."/>
            <person name="Albersmeier A."/>
            <person name="Kalinowski J."/>
            <person name="Ruckert C."/>
        </authorList>
    </citation>
    <scope>NUCLEOTIDE SEQUENCE</scope>
    <source>
        <strain evidence="2">KCTC 12113</strain>
    </source>
</reference>
<evidence type="ECO:0008006" key="4">
    <source>
        <dbReference type="Google" id="ProtNLM"/>
    </source>
</evidence>
<reference evidence="2" key="2">
    <citation type="submission" date="2020-09" db="EMBL/GenBank/DDBJ databases">
        <authorList>
            <person name="Sun Q."/>
            <person name="Kim S."/>
        </authorList>
    </citation>
    <scope>NUCLEOTIDE SEQUENCE</scope>
    <source>
        <strain evidence="2">KCTC 12113</strain>
    </source>
</reference>
<dbReference type="RefSeq" id="WP_026813826.1">
    <property type="nucleotide sequence ID" value="NZ_BMWP01000014.1"/>
</dbReference>
<comment type="caution">
    <text evidence="2">The sequence shown here is derived from an EMBL/GenBank/DDBJ whole genome shotgun (WGS) entry which is preliminary data.</text>
</comment>
<evidence type="ECO:0000313" key="3">
    <source>
        <dbReference type="Proteomes" id="UP000634668"/>
    </source>
</evidence>
<sequence length="137" mass="14901">MKTLSLFKIMVIAIIIFACVGCSSSDGGGTVFIPGFNATWPVEGTNDEYRMDLQPNDANKNVPSGVFNGREEHDNNSALDGNPLSGSFNGLDIEFTITRANNVKVKYKGKMTPISETNHFINRINLTSSEGSIVLVR</sequence>
<gene>
    <name evidence="2" type="ORF">GCM10007383_22420</name>
</gene>
<accession>A0A918MMQ1</accession>
<feature type="signal peptide" evidence="1">
    <location>
        <begin position="1"/>
        <end position="18"/>
    </location>
</feature>
<feature type="chain" id="PRO_5037390754" description="Lipocalin-like domain-containing protein" evidence="1">
    <location>
        <begin position="19"/>
        <end position="137"/>
    </location>
</feature>
<organism evidence="2 3">
    <name type="scientific">Arenibacter certesii</name>
    <dbReference type="NCBI Taxonomy" id="228955"/>
    <lineage>
        <taxon>Bacteria</taxon>
        <taxon>Pseudomonadati</taxon>
        <taxon>Bacteroidota</taxon>
        <taxon>Flavobacteriia</taxon>
        <taxon>Flavobacteriales</taxon>
        <taxon>Flavobacteriaceae</taxon>
        <taxon>Arenibacter</taxon>
    </lineage>
</organism>
<evidence type="ECO:0000256" key="1">
    <source>
        <dbReference type="SAM" id="SignalP"/>
    </source>
</evidence>
<protein>
    <recommendedName>
        <fullName evidence="4">Lipocalin-like domain-containing protein</fullName>
    </recommendedName>
</protein>